<protein>
    <submittedName>
        <fullName evidence="3">Uncharacterized protein</fullName>
    </submittedName>
</protein>
<keyword evidence="2" id="KW-0472">Membrane</keyword>
<name>A0ABT5Z302_9ACTN</name>
<dbReference type="RefSeq" id="WP_275815377.1">
    <property type="nucleotide sequence ID" value="NZ_BAAANM010000001.1"/>
</dbReference>
<keyword evidence="2" id="KW-1133">Transmembrane helix</keyword>
<sequence>MPKTDPYRLTGTDGTSSPGPTRRDVLRSMLWVLVVISTVANMAASYADAHTWVHLACGAVTVVCGGSLVVRSLRGRR</sequence>
<accession>A0ABT5Z302</accession>
<gene>
    <name evidence="3" type="ORF">P2L57_17290</name>
</gene>
<reference evidence="3 4" key="1">
    <citation type="submission" date="2023-03" db="EMBL/GenBank/DDBJ databases">
        <title>Draft genome sequence of type strain Streptomyces ferralitis JCM 14344.</title>
        <authorList>
            <person name="Klaysubun C."/>
            <person name="Duangmal K."/>
        </authorList>
    </citation>
    <scope>NUCLEOTIDE SEQUENCE [LARGE SCALE GENOMIC DNA]</scope>
    <source>
        <strain evidence="3 4">JCM 14344</strain>
    </source>
</reference>
<feature type="transmembrane region" description="Helical" evidence="2">
    <location>
        <begin position="52"/>
        <end position="70"/>
    </location>
</feature>
<proteinExistence type="predicted"/>
<evidence type="ECO:0000256" key="2">
    <source>
        <dbReference type="SAM" id="Phobius"/>
    </source>
</evidence>
<evidence type="ECO:0000313" key="3">
    <source>
        <dbReference type="EMBL" id="MDF2257415.1"/>
    </source>
</evidence>
<dbReference type="Proteomes" id="UP001220022">
    <property type="component" value="Unassembled WGS sequence"/>
</dbReference>
<keyword evidence="2" id="KW-0812">Transmembrane</keyword>
<evidence type="ECO:0000256" key="1">
    <source>
        <dbReference type="SAM" id="MobiDB-lite"/>
    </source>
</evidence>
<feature type="transmembrane region" description="Helical" evidence="2">
    <location>
        <begin position="29"/>
        <end position="46"/>
    </location>
</feature>
<evidence type="ECO:0000313" key="4">
    <source>
        <dbReference type="Proteomes" id="UP001220022"/>
    </source>
</evidence>
<organism evidence="3 4">
    <name type="scientific">Streptantibioticus ferralitis</name>
    <dbReference type="NCBI Taxonomy" id="236510"/>
    <lineage>
        <taxon>Bacteria</taxon>
        <taxon>Bacillati</taxon>
        <taxon>Actinomycetota</taxon>
        <taxon>Actinomycetes</taxon>
        <taxon>Kitasatosporales</taxon>
        <taxon>Streptomycetaceae</taxon>
        <taxon>Streptantibioticus</taxon>
    </lineage>
</organism>
<keyword evidence="4" id="KW-1185">Reference proteome</keyword>
<comment type="caution">
    <text evidence="3">The sequence shown here is derived from an EMBL/GenBank/DDBJ whole genome shotgun (WGS) entry which is preliminary data.</text>
</comment>
<feature type="region of interest" description="Disordered" evidence="1">
    <location>
        <begin position="1"/>
        <end position="22"/>
    </location>
</feature>
<dbReference type="EMBL" id="JARHTQ010000010">
    <property type="protein sequence ID" value="MDF2257415.1"/>
    <property type="molecule type" value="Genomic_DNA"/>
</dbReference>
<feature type="compositionally biased region" description="Low complexity" evidence="1">
    <location>
        <begin position="10"/>
        <end position="20"/>
    </location>
</feature>